<evidence type="ECO:0008006" key="5">
    <source>
        <dbReference type="Google" id="ProtNLM"/>
    </source>
</evidence>
<reference evidence="1 4" key="2">
    <citation type="submission" date="2016-06" db="EMBL/GenBank/DDBJ databases">
        <authorList>
            <person name="Kjaerup R.B."/>
            <person name="Dalgaard T.S."/>
            <person name="Juul-Madsen H.R."/>
        </authorList>
    </citation>
    <scope>NUCLEOTIDE SEQUENCE [LARGE SCALE GENOMIC DNA]</scope>
    <source>
        <strain evidence="1 4">CECT 5115</strain>
    </source>
</reference>
<evidence type="ECO:0000313" key="4">
    <source>
        <dbReference type="Proteomes" id="UP000092871"/>
    </source>
</evidence>
<keyword evidence="3" id="KW-1185">Reference proteome</keyword>
<dbReference type="Proteomes" id="UP000092871">
    <property type="component" value="Unassembled WGS sequence"/>
</dbReference>
<gene>
    <name evidence="1" type="ORF">MGA5115_01493</name>
    <name evidence="2" type="ORF">MGA5116_00147</name>
</gene>
<evidence type="ECO:0000313" key="1">
    <source>
        <dbReference type="EMBL" id="SBT17382.1"/>
    </source>
</evidence>
<evidence type="ECO:0000313" key="2">
    <source>
        <dbReference type="EMBL" id="SBT19574.1"/>
    </source>
</evidence>
<dbReference type="Proteomes" id="UP000092840">
    <property type="component" value="Unassembled WGS sequence"/>
</dbReference>
<dbReference type="EMBL" id="FLRB01000002">
    <property type="protein sequence ID" value="SBT19574.1"/>
    <property type="molecule type" value="Genomic_DNA"/>
</dbReference>
<protein>
    <recommendedName>
        <fullName evidence="5">Flagellar hook protein FlgE</fullName>
    </recommendedName>
</protein>
<evidence type="ECO:0000313" key="3">
    <source>
        <dbReference type="Proteomes" id="UP000092840"/>
    </source>
</evidence>
<reference evidence="2 3" key="1">
    <citation type="submission" date="2016-06" db="EMBL/GenBank/DDBJ databases">
        <authorList>
            <person name="Rodrigo-Torres L."/>
            <person name="Arahal D.R."/>
        </authorList>
    </citation>
    <scope>NUCLEOTIDE SEQUENCE [LARGE SCALE GENOMIC DNA]</scope>
    <source>
        <strain evidence="2 3">CECT 5116</strain>
    </source>
</reference>
<dbReference type="OrthoDB" id="6106532at2"/>
<organism evidence="1 4">
    <name type="scientific">Marinomonas gallaica</name>
    <dbReference type="NCBI Taxonomy" id="1806667"/>
    <lineage>
        <taxon>Bacteria</taxon>
        <taxon>Pseudomonadati</taxon>
        <taxon>Pseudomonadota</taxon>
        <taxon>Gammaproteobacteria</taxon>
        <taxon>Oceanospirillales</taxon>
        <taxon>Oceanospirillaceae</taxon>
        <taxon>Marinomonas</taxon>
    </lineage>
</organism>
<name>A0A1C3JQE1_9GAMM</name>
<proteinExistence type="predicted"/>
<dbReference type="RefSeq" id="WP_067034241.1">
    <property type="nucleotide sequence ID" value="NZ_FLRA01000011.1"/>
</dbReference>
<dbReference type="EMBL" id="FLRA01000011">
    <property type="protein sequence ID" value="SBT17382.1"/>
    <property type="molecule type" value="Genomic_DNA"/>
</dbReference>
<dbReference type="AlphaFoldDB" id="A0A1C3JQE1"/>
<accession>A0A1C3JQE1</accession>
<sequence>MQISNNASFGYGQLGLQRSQNSLEHASANIANASVASLKDSTGLNSDNVIRESLVDVKTSELNAKANAKVIGAADDMLGTLIDLKV</sequence>